<dbReference type="Pfam" id="PF02949">
    <property type="entry name" value="7tm_6"/>
    <property type="match status" value="1"/>
</dbReference>
<feature type="transmembrane region" description="Helical" evidence="10">
    <location>
        <begin position="141"/>
        <end position="162"/>
    </location>
</feature>
<feature type="transmembrane region" description="Helical" evidence="10">
    <location>
        <begin position="196"/>
        <end position="226"/>
    </location>
</feature>
<name>A0A4E0RMN7_9HYME</name>
<comment type="subcellular location">
    <subcellularLocation>
        <location evidence="1 10">Cell membrane</location>
        <topology evidence="1 10">Multi-pass membrane protein</topology>
    </subcellularLocation>
</comment>
<keyword evidence="2" id="KW-1003">Cell membrane</keyword>
<evidence type="ECO:0000256" key="4">
    <source>
        <dbReference type="ARBA" id="ARBA00022692"/>
    </source>
</evidence>
<comment type="caution">
    <text evidence="10">Lacks conserved residue(s) required for the propagation of feature annotation.</text>
</comment>
<dbReference type="OrthoDB" id="6617147at2759"/>
<protein>
    <recommendedName>
        <fullName evidence="10">Odorant receptor</fullName>
    </recommendedName>
</protein>
<evidence type="ECO:0000256" key="6">
    <source>
        <dbReference type="ARBA" id="ARBA00022989"/>
    </source>
</evidence>
<keyword evidence="3 10" id="KW-0716">Sensory transduction</keyword>
<dbReference type="GO" id="GO:0004984">
    <property type="term" value="F:olfactory receptor activity"/>
    <property type="evidence" value="ECO:0007669"/>
    <property type="project" value="InterPro"/>
</dbReference>
<dbReference type="PANTHER" id="PTHR21137:SF35">
    <property type="entry name" value="ODORANT RECEPTOR 19A-RELATED"/>
    <property type="match status" value="1"/>
</dbReference>
<dbReference type="GO" id="GO:0007165">
    <property type="term" value="P:signal transduction"/>
    <property type="evidence" value="ECO:0007669"/>
    <property type="project" value="UniProtKB-KW"/>
</dbReference>
<keyword evidence="9 10" id="KW-0807">Transducer</keyword>
<gene>
    <name evidence="11" type="primary">Or11</name>
    <name evidence="11" type="ORF">DALL_DALL000219</name>
</gene>
<dbReference type="PANTHER" id="PTHR21137">
    <property type="entry name" value="ODORANT RECEPTOR"/>
    <property type="match status" value="1"/>
</dbReference>
<evidence type="ECO:0000256" key="5">
    <source>
        <dbReference type="ARBA" id="ARBA00022725"/>
    </source>
</evidence>
<feature type="transmembrane region" description="Helical" evidence="10">
    <location>
        <begin position="279"/>
        <end position="302"/>
    </location>
</feature>
<evidence type="ECO:0000256" key="7">
    <source>
        <dbReference type="ARBA" id="ARBA00023136"/>
    </source>
</evidence>
<keyword evidence="12" id="KW-1185">Reference proteome</keyword>
<evidence type="ECO:0000256" key="8">
    <source>
        <dbReference type="ARBA" id="ARBA00023170"/>
    </source>
</evidence>
<reference evidence="11" key="1">
    <citation type="submission" date="2019-02" db="EMBL/GenBank/DDBJ databases">
        <title>Genome of the parasitoid wasp Diachasma alloeum, an emerging model for ecological speciation and transitions to asexual reproduction.</title>
        <authorList>
            <person name="Robertson H.M."/>
            <person name="Walden K.K."/>
            <person name="Tvedte E.S."/>
            <person name="Hood G.R."/>
            <person name="Feder J.L."/>
            <person name="Forbes A.A."/>
            <person name="Logsdon J.M."/>
            <person name="Mcelroy K.E."/>
        </authorList>
    </citation>
    <scope>NUCLEOTIDE SEQUENCE [LARGE SCALE GENOMIC DNA]</scope>
    <source>
        <strain evidence="11">Michigan</strain>
    </source>
</reference>
<keyword evidence="4 10" id="KW-0812">Transmembrane</keyword>
<sequence length="406" mass="46602">MSRKFSELSFPGKYQTYSHCELQYTQWLLTALGVWPMVSKNVTPKAKVSSFLSVCLILFAIAFTVVPCIMFVTLRMTSMRSRLVFFGPLGFRITNLLKYLFMIYRANILKVCVSRIEADWSAATEKDQVVMARSAELGRKLTRLCAFFMYGSGIFFHAMTFLRPRRVDAFNVTIRPHILPGYDLFVNPQVTPTYEIIFGINCLCGAAIYTIVIATCNLAAVFVGHVSGQVQVIRLKLLNLEEYEQNFEKNEDIRKDIAYIVRCHVKMLRYNVRDVLREICLVEVVHSTTVICWLEFFVLTGWKNSEVIFIVTYFLLLVSLTFNIFMFCYIGEILKNQCASMGHMTYMINWHNMPKENISSLSLIIAMARYPCTITAGGMMELTIRSFGHVMKTSLGYFQMLRTVAA</sequence>
<feature type="transmembrane region" description="Helical" evidence="10">
    <location>
        <begin position="308"/>
        <end position="331"/>
    </location>
</feature>
<keyword evidence="6 10" id="KW-1133">Transmembrane helix</keyword>
<feature type="transmembrane region" description="Helical" evidence="10">
    <location>
        <begin position="50"/>
        <end position="74"/>
    </location>
</feature>
<keyword evidence="5 10" id="KW-0552">Olfaction</keyword>
<dbReference type="InterPro" id="IPR004117">
    <property type="entry name" value="7tm6_olfct_rcpt"/>
</dbReference>
<evidence type="ECO:0000256" key="3">
    <source>
        <dbReference type="ARBA" id="ARBA00022606"/>
    </source>
</evidence>
<comment type="similarity">
    <text evidence="10">Belongs to the insect chemoreceptor superfamily. Heteromeric odorant receptor channel (TC 1.A.69) family.</text>
</comment>
<keyword evidence="7 10" id="KW-0472">Membrane</keyword>
<accession>A0A4E0RMN7</accession>
<dbReference type="AlphaFoldDB" id="A0A4E0RMN7"/>
<proteinExistence type="inferred from homology"/>
<dbReference type="GO" id="GO:0005549">
    <property type="term" value="F:odorant binding"/>
    <property type="evidence" value="ECO:0007669"/>
    <property type="project" value="InterPro"/>
</dbReference>
<evidence type="ECO:0000256" key="2">
    <source>
        <dbReference type="ARBA" id="ARBA00022475"/>
    </source>
</evidence>
<dbReference type="EMBL" id="ML158621">
    <property type="protein sequence ID" value="THK33038.1"/>
    <property type="molecule type" value="Genomic_DNA"/>
</dbReference>
<evidence type="ECO:0000256" key="10">
    <source>
        <dbReference type="RuleBase" id="RU351113"/>
    </source>
</evidence>
<dbReference type="Proteomes" id="UP000297026">
    <property type="component" value="Unassembled WGS sequence"/>
</dbReference>
<keyword evidence="8 10" id="KW-0675">Receptor</keyword>
<evidence type="ECO:0000256" key="1">
    <source>
        <dbReference type="ARBA" id="ARBA00004651"/>
    </source>
</evidence>
<organism evidence="11 12">
    <name type="scientific">Diachasma alloeum</name>
    <dbReference type="NCBI Taxonomy" id="454923"/>
    <lineage>
        <taxon>Eukaryota</taxon>
        <taxon>Metazoa</taxon>
        <taxon>Ecdysozoa</taxon>
        <taxon>Arthropoda</taxon>
        <taxon>Hexapoda</taxon>
        <taxon>Insecta</taxon>
        <taxon>Pterygota</taxon>
        <taxon>Neoptera</taxon>
        <taxon>Endopterygota</taxon>
        <taxon>Hymenoptera</taxon>
        <taxon>Apocrita</taxon>
        <taxon>Ichneumonoidea</taxon>
        <taxon>Braconidae</taxon>
        <taxon>Opiinae</taxon>
        <taxon>Diachasma</taxon>
    </lineage>
</organism>
<evidence type="ECO:0000313" key="12">
    <source>
        <dbReference type="Proteomes" id="UP000297026"/>
    </source>
</evidence>
<dbReference type="GO" id="GO:0005886">
    <property type="term" value="C:plasma membrane"/>
    <property type="evidence" value="ECO:0007669"/>
    <property type="project" value="UniProtKB-SubCell"/>
</dbReference>
<evidence type="ECO:0000256" key="9">
    <source>
        <dbReference type="ARBA" id="ARBA00023224"/>
    </source>
</evidence>
<evidence type="ECO:0000313" key="11">
    <source>
        <dbReference type="EMBL" id="THK33038.1"/>
    </source>
</evidence>